<gene>
    <name evidence="1" type="ORF">ACJ41P_10490</name>
</gene>
<keyword evidence="2" id="KW-1185">Reference proteome</keyword>
<protein>
    <submittedName>
        <fullName evidence="1">Phage Gp37/Gp68 family protein</fullName>
    </submittedName>
</protein>
<sequence>MAEESAIEWTHATFNPWIGCTKVSPACDHCYAETLSKARLGVPWGAGQPRRRTSVQNWNLPLRWDRKAAKEGRRMRVFCASLADVFDAEVSDEWRSNLFMLIDRTPNLDWLLLTKRPAVARKVMPVTPRPNVWLGTTVENQAMADARIPHLLATPAAVRFLSMEPLLGPVDLDPWLYDTAPSTAGPWTDPLGRRVRTRGSCIGGQTFSIRPAGLLHWVIAGGESGPGARPTHPDWFRSIRDQCAAAGVPFLFKQWGEWAPMDAARIVKDIPIPPRGGIHGDWVKRYVVFADDAGAARVQAETLGPIGGSLVYRVGKTRAGRLLDGVLHDGYPVCAALSKAKEEDRG</sequence>
<dbReference type="Proteomes" id="UP001628281">
    <property type="component" value="Unassembled WGS sequence"/>
</dbReference>
<dbReference type="Pfam" id="PF07505">
    <property type="entry name" value="DUF5131"/>
    <property type="match status" value="1"/>
</dbReference>
<dbReference type="RefSeq" id="WP_407824014.1">
    <property type="nucleotide sequence ID" value="NZ_JBJLSN010000011.1"/>
</dbReference>
<proteinExistence type="predicted"/>
<accession>A0ABW8V5A6</accession>
<dbReference type="InterPro" id="IPR011101">
    <property type="entry name" value="DUF5131"/>
</dbReference>
<dbReference type="EMBL" id="JBJLSN010000011">
    <property type="protein sequence ID" value="MFL7901551.1"/>
    <property type="molecule type" value="Genomic_DNA"/>
</dbReference>
<organism evidence="1 2">
    <name type="scientific">Azospirillum argentinense</name>
    <dbReference type="NCBI Taxonomy" id="2970906"/>
    <lineage>
        <taxon>Bacteria</taxon>
        <taxon>Pseudomonadati</taxon>
        <taxon>Pseudomonadota</taxon>
        <taxon>Alphaproteobacteria</taxon>
        <taxon>Rhodospirillales</taxon>
        <taxon>Azospirillaceae</taxon>
        <taxon>Azospirillum</taxon>
    </lineage>
</organism>
<name>A0ABW8V5A6_9PROT</name>
<comment type="caution">
    <text evidence="1">The sequence shown here is derived from an EMBL/GenBank/DDBJ whole genome shotgun (WGS) entry which is preliminary data.</text>
</comment>
<evidence type="ECO:0000313" key="1">
    <source>
        <dbReference type="EMBL" id="MFL7901551.1"/>
    </source>
</evidence>
<reference evidence="1 2" key="1">
    <citation type="submission" date="2024-11" db="EMBL/GenBank/DDBJ databases">
        <title>Draft genome sequences of two bacteria associated to sugarcane roots in Colombia.</title>
        <authorList>
            <person name="Pardo-Diaz S."/>
            <person name="Masmela-Mendoza J."/>
            <person name="Delgadillo-Duran P."/>
            <person name="Bautista E.J."/>
            <person name="Rojas-Tapias D.F."/>
        </authorList>
    </citation>
    <scope>NUCLEOTIDE SEQUENCE [LARGE SCALE GENOMIC DNA]</scope>
    <source>
        <strain evidence="1 2">Ap18</strain>
    </source>
</reference>
<evidence type="ECO:0000313" key="2">
    <source>
        <dbReference type="Proteomes" id="UP001628281"/>
    </source>
</evidence>